<dbReference type="GO" id="GO:0005886">
    <property type="term" value="C:plasma membrane"/>
    <property type="evidence" value="ECO:0007669"/>
    <property type="project" value="TreeGrafter"/>
</dbReference>
<dbReference type="PANTHER" id="PTHR23113">
    <property type="entry name" value="GUANINE NUCLEOTIDE EXCHANGE FACTOR"/>
    <property type="match status" value="1"/>
</dbReference>
<dbReference type="InterPro" id="IPR023578">
    <property type="entry name" value="Ras_GEF_dom_sf"/>
</dbReference>
<evidence type="ECO:0000256" key="2">
    <source>
        <dbReference type="ARBA" id="ARBA00022658"/>
    </source>
</evidence>
<evidence type="ECO:0000259" key="8">
    <source>
        <dbReference type="PROSITE" id="PS50212"/>
    </source>
</evidence>
<dbReference type="InterPro" id="IPR001895">
    <property type="entry name" value="RASGEF_cat_dom"/>
</dbReference>
<dbReference type="RefSeq" id="XP_027608422.1">
    <property type="nucleotide sequence ID" value="XM_027752621.1"/>
</dbReference>
<dbReference type="Proteomes" id="UP000287166">
    <property type="component" value="Unassembled WGS sequence"/>
</dbReference>
<dbReference type="Gene3D" id="2.30.30.40">
    <property type="entry name" value="SH3 Domains"/>
    <property type="match status" value="1"/>
</dbReference>
<feature type="region of interest" description="Disordered" evidence="5">
    <location>
        <begin position="203"/>
        <end position="275"/>
    </location>
</feature>
<gene>
    <name evidence="9" type="ORF">SCP_0103840</name>
</gene>
<comment type="caution">
    <text evidence="9">The sequence shown here is derived from an EMBL/GenBank/DDBJ whole genome shotgun (WGS) entry which is preliminary data.</text>
</comment>
<evidence type="ECO:0000313" key="10">
    <source>
        <dbReference type="Proteomes" id="UP000287166"/>
    </source>
</evidence>
<dbReference type="PROSITE" id="PS50009">
    <property type="entry name" value="RASGEF_CAT"/>
    <property type="match status" value="1"/>
</dbReference>
<name>A0A401G5S7_9APHY</name>
<dbReference type="CDD" id="cd00174">
    <property type="entry name" value="SH3"/>
    <property type="match status" value="1"/>
</dbReference>
<keyword evidence="1 4" id="KW-0728">SH3 domain</keyword>
<dbReference type="GO" id="GO:0005085">
    <property type="term" value="F:guanyl-nucleotide exchange factor activity"/>
    <property type="evidence" value="ECO:0007669"/>
    <property type="project" value="UniProtKB-KW"/>
</dbReference>
<dbReference type="CDD" id="cd06224">
    <property type="entry name" value="REM"/>
    <property type="match status" value="1"/>
</dbReference>
<keyword evidence="9" id="KW-0131">Cell cycle</keyword>
<dbReference type="STRING" id="139825.A0A401G5S7"/>
<protein>
    <submittedName>
        <fullName evidence="9">Cell division control protein</fullName>
    </submittedName>
</protein>
<dbReference type="InterPro" id="IPR008937">
    <property type="entry name" value="Ras-like_GEF"/>
</dbReference>
<feature type="domain" description="SH3" evidence="6">
    <location>
        <begin position="60"/>
        <end position="121"/>
    </location>
</feature>
<dbReference type="InterPro" id="IPR001452">
    <property type="entry name" value="SH3_domain"/>
</dbReference>
<dbReference type="Pfam" id="PF00618">
    <property type="entry name" value="RasGEF_N"/>
    <property type="match status" value="1"/>
</dbReference>
<dbReference type="AlphaFoldDB" id="A0A401G5S7"/>
<evidence type="ECO:0000256" key="5">
    <source>
        <dbReference type="SAM" id="MobiDB-lite"/>
    </source>
</evidence>
<keyword evidence="10" id="KW-1185">Reference proteome</keyword>
<accession>A0A401G5S7</accession>
<dbReference type="OrthoDB" id="10255964at2759"/>
<feature type="domain" description="Ras-GEF" evidence="7">
    <location>
        <begin position="493"/>
        <end position="711"/>
    </location>
</feature>
<proteinExistence type="predicted"/>
<dbReference type="SUPFAM" id="SSF48366">
    <property type="entry name" value="Ras GEF"/>
    <property type="match status" value="1"/>
</dbReference>
<dbReference type="Gene3D" id="1.10.840.10">
    <property type="entry name" value="Ras guanine-nucleotide exchange factors catalytic domain"/>
    <property type="match status" value="1"/>
</dbReference>
<evidence type="ECO:0000256" key="1">
    <source>
        <dbReference type="ARBA" id="ARBA00022443"/>
    </source>
</evidence>
<dbReference type="GeneID" id="38774426"/>
<evidence type="ECO:0000256" key="3">
    <source>
        <dbReference type="PROSITE-ProRule" id="PRU00168"/>
    </source>
</evidence>
<dbReference type="PANTHER" id="PTHR23113:SF368">
    <property type="entry name" value="CELL DIVISION CONTROL PROTEIN 25"/>
    <property type="match status" value="1"/>
</dbReference>
<sequence length="711" mass="79139">MASSCMPSRKRGSQLPRLWIDSSLCSYKRSLHTPASTLSSAPFSAAISAATISSCGPSTADAFHVLCLYDFTSDDPDQLSFKKNEILDIIKRENTGWWAAVRPGHNCVGWIPSTFVEAISENKLLGSNGEKRIYDHIRKMYGSPVIPKGGQLLIASPGGETGEQDWVPLPDDEQAPVMQLFSQSAKDCAPFAFSPLIPPHEGIDSTPLNFHDSDSDSSPDNGIMSRLIPNPGSSNHRMLQVPPSRGPPAPNDSASSLHKHLLPSPTSSTARHSRPRPVLIDDCSSLNRLSTLFETKNVEELGSPLIAETLDSFSRAATGQWSDVLKQSHEIQVRHDGMVTAGSLHNLLEKLTDDPAWPPPYMKFHRIFLMTFRTFTTAEESFNFLSKQFHMTAPAGLGPKELEQWEETKLHPLQSRVLSILKIWSEEYGMYQYDRQIVRQVVDLLSSVTAPPLLAVTAQAMIQSVERLMSGVSRAVPGKKNLRKAKIELLRMDPAVVGQHLSMYEHRLYSKIRPQQCIDWGRSRDDVADLITLRATHHKLGAWVKSSILSADSSKKRANMVDFWICVAESCKLLNNVSSASTVVSVLSSDCVPQLHPTWADTSRKARLDILSTFIQSSGRPLAPEQADDVPCVPHIERYLRDIIHTNEQYQDYTVVPVPFINSTVSLINFAKREKWFDIVQAMLCHQSKTFDFPEDATFMEFIAANLETPA</sequence>
<dbReference type="SUPFAM" id="SSF50044">
    <property type="entry name" value="SH3-domain"/>
    <property type="match status" value="1"/>
</dbReference>
<keyword evidence="2 3" id="KW-0344">Guanine-nucleotide releasing factor</keyword>
<reference evidence="9 10" key="1">
    <citation type="journal article" date="2018" name="Sci. Rep.">
        <title>Genome sequence of the cauliflower mushroom Sparassis crispa (Hanabiratake) and its association with beneficial usage.</title>
        <authorList>
            <person name="Kiyama R."/>
            <person name="Furutani Y."/>
            <person name="Kawaguchi K."/>
            <person name="Nakanishi T."/>
        </authorList>
    </citation>
    <scope>NUCLEOTIDE SEQUENCE [LARGE SCALE GENOMIC DNA]</scope>
</reference>
<evidence type="ECO:0000259" key="6">
    <source>
        <dbReference type="PROSITE" id="PS50002"/>
    </source>
</evidence>
<evidence type="ECO:0000256" key="4">
    <source>
        <dbReference type="PROSITE-ProRule" id="PRU00192"/>
    </source>
</evidence>
<dbReference type="EMBL" id="BFAD01000001">
    <property type="protein sequence ID" value="GBE77509.1"/>
    <property type="molecule type" value="Genomic_DNA"/>
</dbReference>
<dbReference type="InterPro" id="IPR036028">
    <property type="entry name" value="SH3-like_dom_sf"/>
</dbReference>
<dbReference type="SMART" id="SM00326">
    <property type="entry name" value="SH3"/>
    <property type="match status" value="1"/>
</dbReference>
<dbReference type="GO" id="GO:0051301">
    <property type="term" value="P:cell division"/>
    <property type="evidence" value="ECO:0007669"/>
    <property type="project" value="UniProtKB-KW"/>
</dbReference>
<dbReference type="SMART" id="SM00147">
    <property type="entry name" value="RasGEF"/>
    <property type="match status" value="1"/>
</dbReference>
<dbReference type="Pfam" id="PF00617">
    <property type="entry name" value="RasGEF"/>
    <property type="match status" value="1"/>
</dbReference>
<dbReference type="InterPro" id="IPR036964">
    <property type="entry name" value="RASGEF_cat_dom_sf"/>
</dbReference>
<feature type="domain" description="N-terminal Ras-GEF" evidence="8">
    <location>
        <begin position="335"/>
        <end position="469"/>
    </location>
</feature>
<evidence type="ECO:0000259" key="7">
    <source>
        <dbReference type="PROSITE" id="PS50009"/>
    </source>
</evidence>
<dbReference type="InParanoid" id="A0A401G5S7"/>
<dbReference type="Gene3D" id="1.20.870.10">
    <property type="entry name" value="Son of sevenless (SoS) protein Chain: S domain 1"/>
    <property type="match status" value="1"/>
</dbReference>
<evidence type="ECO:0000313" key="9">
    <source>
        <dbReference type="EMBL" id="GBE77509.1"/>
    </source>
</evidence>
<keyword evidence="9" id="KW-0132">Cell division</keyword>
<dbReference type="GO" id="GO:0007265">
    <property type="term" value="P:Ras protein signal transduction"/>
    <property type="evidence" value="ECO:0007669"/>
    <property type="project" value="TreeGrafter"/>
</dbReference>
<dbReference type="PROSITE" id="PS50212">
    <property type="entry name" value="RASGEF_NTER"/>
    <property type="match status" value="1"/>
</dbReference>
<dbReference type="PROSITE" id="PS50002">
    <property type="entry name" value="SH3"/>
    <property type="match status" value="1"/>
</dbReference>
<organism evidence="9 10">
    <name type="scientific">Sparassis crispa</name>
    <dbReference type="NCBI Taxonomy" id="139825"/>
    <lineage>
        <taxon>Eukaryota</taxon>
        <taxon>Fungi</taxon>
        <taxon>Dikarya</taxon>
        <taxon>Basidiomycota</taxon>
        <taxon>Agaricomycotina</taxon>
        <taxon>Agaricomycetes</taxon>
        <taxon>Polyporales</taxon>
        <taxon>Sparassidaceae</taxon>
        <taxon>Sparassis</taxon>
    </lineage>
</organism>
<dbReference type="Pfam" id="PF00018">
    <property type="entry name" value="SH3_1"/>
    <property type="match status" value="1"/>
</dbReference>
<dbReference type="InterPro" id="IPR000651">
    <property type="entry name" value="Ras-like_Gua-exchang_fac_N"/>
</dbReference>